<evidence type="ECO:0000256" key="1">
    <source>
        <dbReference type="SAM" id="MobiDB-lite"/>
    </source>
</evidence>
<feature type="compositionally biased region" description="Low complexity" evidence="1">
    <location>
        <begin position="286"/>
        <end position="302"/>
    </location>
</feature>
<proteinExistence type="predicted"/>
<feature type="compositionally biased region" description="Basic and acidic residues" evidence="1">
    <location>
        <begin position="47"/>
        <end position="61"/>
    </location>
</feature>
<keyword evidence="4" id="KW-1185">Reference proteome</keyword>
<dbReference type="EMBL" id="JAADZU010000039">
    <property type="protein sequence ID" value="NDK90481.1"/>
    <property type="molecule type" value="Genomic_DNA"/>
</dbReference>
<feature type="compositionally biased region" description="Polar residues" evidence="1">
    <location>
        <begin position="268"/>
        <end position="285"/>
    </location>
</feature>
<keyword evidence="2" id="KW-0472">Membrane</keyword>
<evidence type="ECO:0000313" key="3">
    <source>
        <dbReference type="EMBL" id="NDK90481.1"/>
    </source>
</evidence>
<feature type="compositionally biased region" description="Basic and acidic residues" evidence="1">
    <location>
        <begin position="16"/>
        <end position="32"/>
    </location>
</feature>
<evidence type="ECO:0000313" key="4">
    <source>
        <dbReference type="Proteomes" id="UP000466307"/>
    </source>
</evidence>
<feature type="compositionally biased region" description="Low complexity" evidence="1">
    <location>
        <begin position="221"/>
        <end position="250"/>
    </location>
</feature>
<reference evidence="3 4" key="1">
    <citation type="submission" date="2020-01" db="EMBL/GenBank/DDBJ databases">
        <title>Investigation of new actinobacteria for the biodesulphurisation of diesel fuel.</title>
        <authorList>
            <person name="Athi Narayanan S.M."/>
        </authorList>
    </citation>
    <scope>NUCLEOTIDE SEQUENCE [LARGE SCALE GENOMIC DNA]</scope>
    <source>
        <strain evidence="3 4">213E</strain>
    </source>
</reference>
<dbReference type="AlphaFoldDB" id="A0A7K3LQX6"/>
<evidence type="ECO:0008006" key="5">
    <source>
        <dbReference type="Google" id="ProtNLM"/>
    </source>
</evidence>
<feature type="transmembrane region" description="Helical" evidence="2">
    <location>
        <begin position="93"/>
        <end position="113"/>
    </location>
</feature>
<keyword evidence="2" id="KW-0812">Transmembrane</keyword>
<keyword evidence="2" id="KW-1133">Transmembrane helix</keyword>
<organism evidence="3 4">
    <name type="scientific">Gordonia desulfuricans</name>
    <dbReference type="NCBI Taxonomy" id="89051"/>
    <lineage>
        <taxon>Bacteria</taxon>
        <taxon>Bacillati</taxon>
        <taxon>Actinomycetota</taxon>
        <taxon>Actinomycetes</taxon>
        <taxon>Mycobacteriales</taxon>
        <taxon>Gordoniaceae</taxon>
        <taxon>Gordonia</taxon>
    </lineage>
</organism>
<dbReference type="RefSeq" id="WP_083534609.1">
    <property type="nucleotide sequence ID" value="NZ_JAADZU010000039.1"/>
</dbReference>
<sequence length="302" mass="31412">MTVLDDTRASKGKRTKVADEAGTAERRGRDGRVTGSRATRSKAAQRAIDRHSKRLDTDDRRSRRSSTKTDTGAGRLRSRTSAPITLRERLIRVPIVVPVLALLALGLGLSLWLSTKAAQDSYDLGVARKENQSLTDQRDALKRAYESGSSAPELSDKAAALGMIPAKNPARMVVGPNGRPRIVGDPSPAAGTRMGTINPENTPDPTAQIDPKKVDDSIGLTGSAATGTPTATPAPSTPAGSTPSGSTPATPSAPAPDPEATVPAPNVLPQNATPTNPTNRDQTQATPTTTGNPPSTNSPASR</sequence>
<feature type="region of interest" description="Disordered" evidence="1">
    <location>
        <begin position="171"/>
        <end position="302"/>
    </location>
</feature>
<evidence type="ECO:0000256" key="2">
    <source>
        <dbReference type="SAM" id="Phobius"/>
    </source>
</evidence>
<comment type="caution">
    <text evidence="3">The sequence shown here is derived from an EMBL/GenBank/DDBJ whole genome shotgun (WGS) entry which is preliminary data.</text>
</comment>
<name>A0A7K3LQX6_9ACTN</name>
<gene>
    <name evidence="3" type="ORF">GYA93_12965</name>
</gene>
<dbReference type="Proteomes" id="UP000466307">
    <property type="component" value="Unassembled WGS sequence"/>
</dbReference>
<feature type="region of interest" description="Disordered" evidence="1">
    <location>
        <begin position="1"/>
        <end position="80"/>
    </location>
</feature>
<accession>A0A7K3LQX6</accession>
<protein>
    <recommendedName>
        <fullName evidence="5">Cell division protein FtsL</fullName>
    </recommendedName>
</protein>